<dbReference type="GO" id="GO:0015977">
    <property type="term" value="P:carbon fixation"/>
    <property type="evidence" value="ECO:0007669"/>
    <property type="project" value="InterPro"/>
</dbReference>
<dbReference type="RefSeq" id="WP_132707628.1">
    <property type="nucleotide sequence ID" value="NZ_JACIGF010000002.1"/>
</dbReference>
<dbReference type="GO" id="GO:0005829">
    <property type="term" value="C:cytosol"/>
    <property type="evidence" value="ECO:0007669"/>
    <property type="project" value="TreeGrafter"/>
</dbReference>
<protein>
    <recommendedName>
        <fullName evidence="2">Phosphoenolpyruvate carboxylase</fullName>
    </recommendedName>
</protein>
<dbReference type="Proteomes" id="UP000295399">
    <property type="component" value="Unassembled WGS sequence"/>
</dbReference>
<dbReference type="InterPro" id="IPR015813">
    <property type="entry name" value="Pyrv/PenolPyrv_kinase-like_dom"/>
</dbReference>
<dbReference type="GO" id="GO:0008964">
    <property type="term" value="F:phosphoenolpyruvate carboxylase activity"/>
    <property type="evidence" value="ECO:0007669"/>
    <property type="project" value="InterPro"/>
</dbReference>
<evidence type="ECO:0000313" key="4">
    <source>
        <dbReference type="Proteomes" id="UP000295399"/>
    </source>
</evidence>
<gene>
    <name evidence="3" type="ORF">EV659_102392</name>
</gene>
<organism evidence="3 4">
    <name type="scientific">Rhodothalassium salexigens DSM 2132</name>
    <dbReference type="NCBI Taxonomy" id="1188247"/>
    <lineage>
        <taxon>Bacteria</taxon>
        <taxon>Pseudomonadati</taxon>
        <taxon>Pseudomonadota</taxon>
        <taxon>Alphaproteobacteria</taxon>
        <taxon>Rhodothalassiales</taxon>
        <taxon>Rhodothalassiaceae</taxon>
        <taxon>Rhodothalassium</taxon>
    </lineage>
</organism>
<reference evidence="3 4" key="1">
    <citation type="submission" date="2019-03" db="EMBL/GenBank/DDBJ databases">
        <title>Genomic Encyclopedia of Type Strains, Phase IV (KMG-IV): sequencing the most valuable type-strain genomes for metagenomic binning, comparative biology and taxonomic classification.</title>
        <authorList>
            <person name="Goeker M."/>
        </authorList>
    </citation>
    <scope>NUCLEOTIDE SEQUENCE [LARGE SCALE GENOMIC DNA]</scope>
    <source>
        <strain evidence="3 4">DSM 2132</strain>
    </source>
</reference>
<dbReference type="GO" id="GO:0006099">
    <property type="term" value="P:tricarboxylic acid cycle"/>
    <property type="evidence" value="ECO:0007669"/>
    <property type="project" value="InterPro"/>
</dbReference>
<sequence length="958" mass="105201">MSRAVEAGCSADGGVSVRALEARLMARLADYRDRRSEDPAFNPIWRLACDLSFQVEAGGLGRGDLCRLADQLLARALDERGAWMGHMLGSLDADEQRRALAALMERETAVCDADSFAARWGRPWLGLVLTAHPTFLLNDSERARVLEALARVPEAERTAPAAGAEDITLDQEHARAVDAMAQMRQASATLVGAILDAARTAYPDRWRALRPQPVDTGTWVGYDMDGRTDIGWADCVRFRLAEKAIQLGWYLDDIDALRPRLDAEARGEVGAELDAIAETLAAAKAHAETGRDLFADDLSAENALARAADWLTEDRPGRLVSLDPLLDRLDALVEAVEDSRVARDLAVLRAQMASFRLGIGRIHFRINATQLNNAIRRRIERGEAVDLASRSVLAQINEMAETVTPLRVNFAALAVEPTTAVRQILTIAQIVKHIDADSDIRLLIAECERPATVMAALYFVRAFGVADRVDISPLFETATALEGAERMLGVLFAQSSFRQTVLARGRIAIESGFSDAGRFIGQIPAALAIERLHANLARQVAAHDLGAVECLVFDTHGESMGRGAHPGSLGARLDHVMSPWARAQFARRGLALRQEVSFQGGDGYLWFARPDTALGFLVGALAHLQGLPGPDTAEADPFYGAPDLTLDMYRRIMRYQEAVMEMPAYHRTLTAFAPALLKSTGSRKSRRQFETGRGERPDLSRLRAIPHNAVLQQLGFPLNVIAGLGEATRPAREVWADWRTRSARFATLMDLVVEARERASLRTMTAYLSVFDAGYWASRPHSATQAHLTDACLYLAERLDGDDRTEAGRALTGHLRIDELLLHQFLGRTGEDKAVMDATARDTLALLHSLRIALIQHLFLMAARIPRFSARNDISRADIMELIFALRVPEAVALLRQAFPGQAPGVDDFVIAEPADYPDADAPNYTSLNRTLIDPMEQIHRCLLTISVAVANCYRAHG</sequence>
<dbReference type="OrthoDB" id="9758461at2"/>
<evidence type="ECO:0000256" key="2">
    <source>
        <dbReference type="ARBA" id="ARBA00022419"/>
    </source>
</evidence>
<keyword evidence="4" id="KW-1185">Reference proteome</keyword>
<comment type="function">
    <text evidence="1">Forms oxaloacetate, a four-carbon dicarboxylic acid source for the tricarboxylic acid cycle.</text>
</comment>
<evidence type="ECO:0000256" key="1">
    <source>
        <dbReference type="ARBA" id="ARBA00003670"/>
    </source>
</evidence>
<dbReference type="PANTHER" id="PTHR30523">
    <property type="entry name" value="PHOSPHOENOLPYRUVATE CARBOXYLASE"/>
    <property type="match status" value="1"/>
</dbReference>
<proteinExistence type="predicted"/>
<comment type="caution">
    <text evidence="3">The sequence shown here is derived from an EMBL/GenBank/DDBJ whole genome shotgun (WGS) entry which is preliminary data.</text>
</comment>
<keyword evidence="3" id="KW-0670">Pyruvate</keyword>
<dbReference type="PANTHER" id="PTHR30523:SF6">
    <property type="entry name" value="PHOSPHOENOLPYRUVATE CARBOXYLASE"/>
    <property type="match status" value="1"/>
</dbReference>
<name>A0A4R2PUY1_RHOSA</name>
<dbReference type="FunCoup" id="A0A4R2PUY1">
    <property type="interactions" value="346"/>
</dbReference>
<dbReference type="AlphaFoldDB" id="A0A4R2PUY1"/>
<dbReference type="EMBL" id="SLXO01000002">
    <property type="protein sequence ID" value="TCP37981.1"/>
    <property type="molecule type" value="Genomic_DNA"/>
</dbReference>
<evidence type="ECO:0000313" key="3">
    <source>
        <dbReference type="EMBL" id="TCP37981.1"/>
    </source>
</evidence>
<dbReference type="Pfam" id="PF00311">
    <property type="entry name" value="PEPcase"/>
    <property type="match status" value="1"/>
</dbReference>
<dbReference type="SUPFAM" id="SSF51621">
    <property type="entry name" value="Phosphoenolpyruvate/pyruvate domain"/>
    <property type="match status" value="1"/>
</dbReference>
<dbReference type="InterPro" id="IPR021135">
    <property type="entry name" value="PEP_COase"/>
</dbReference>
<accession>A0A4R2PUY1</accession>
<dbReference type="InParanoid" id="A0A4R2PUY1"/>